<dbReference type="AlphaFoldDB" id="A0A428Z534"/>
<evidence type="ECO:0000256" key="3">
    <source>
        <dbReference type="ARBA" id="ARBA00022679"/>
    </source>
</evidence>
<comment type="caution">
    <text evidence="7">The sequence shown here is derived from an EMBL/GenBank/DDBJ whole genome shotgun (WGS) entry which is preliminary data.</text>
</comment>
<dbReference type="Pfam" id="PF00348">
    <property type="entry name" value="polyprenyl_synt"/>
    <property type="match status" value="1"/>
</dbReference>
<sequence>MTGELLWAKTSPSSVALDNVRDLVALVAGELRLRWAGGSRRLDQVCDYALAPSGKLLRPVLLLESARAVGGQVHAVLPAAVGAESGHVASLVHDDIIDGDELRRGRPSVQHKYGTDEAIVVGDALLFDLFAGLGACRHTGVAAELVATALEVVAQAGIDLCRGQSLEAELSAERSFDTDAYLTMASLKTAAFFRGVCQVGGILGGGRPEWVAALGVYGDRLGLAFQIHDDLLPYTSGSSVTGKPDTSDLRNARVTLPVILAYNAGTGRHRRAIRLALGASDDLDGNLAGLAAVMAETDAIAQTRQMAHRCVSEALQALDRLPASASRDTLRQFAELTVQRDR</sequence>
<evidence type="ECO:0000256" key="6">
    <source>
        <dbReference type="RuleBase" id="RU004466"/>
    </source>
</evidence>
<keyword evidence="5" id="KW-0460">Magnesium</keyword>
<dbReference type="PANTHER" id="PTHR12001">
    <property type="entry name" value="GERANYLGERANYL PYROPHOSPHATE SYNTHASE"/>
    <property type="match status" value="1"/>
</dbReference>
<reference evidence="7 8" key="1">
    <citation type="submission" date="2018-05" db="EMBL/GenBank/DDBJ databases">
        <title>Evolution of GPA BGCs.</title>
        <authorList>
            <person name="Waglechner N."/>
            <person name="Wright G.D."/>
        </authorList>
    </citation>
    <scope>NUCLEOTIDE SEQUENCE [LARGE SCALE GENOMIC DNA]</scope>
    <source>
        <strain evidence="7 8">A82846</strain>
    </source>
</reference>
<dbReference type="Gene3D" id="1.10.600.10">
    <property type="entry name" value="Farnesyl Diphosphate Synthase"/>
    <property type="match status" value="1"/>
</dbReference>
<dbReference type="InterPro" id="IPR008949">
    <property type="entry name" value="Isoprenoid_synthase_dom_sf"/>
</dbReference>
<accession>A0A428Z534</accession>
<evidence type="ECO:0000256" key="1">
    <source>
        <dbReference type="ARBA" id="ARBA00001946"/>
    </source>
</evidence>
<dbReference type="GO" id="GO:0004659">
    <property type="term" value="F:prenyltransferase activity"/>
    <property type="evidence" value="ECO:0007669"/>
    <property type="project" value="InterPro"/>
</dbReference>
<comment type="similarity">
    <text evidence="2 6">Belongs to the FPP/GGPP synthase family.</text>
</comment>
<dbReference type="Proteomes" id="UP000287547">
    <property type="component" value="Unassembled WGS sequence"/>
</dbReference>
<name>A0A428Z534_KIBAR</name>
<dbReference type="PANTHER" id="PTHR12001:SF85">
    <property type="entry name" value="SHORT CHAIN ISOPRENYL DIPHOSPHATE SYNTHASE"/>
    <property type="match status" value="1"/>
</dbReference>
<dbReference type="SFLD" id="SFLDS00005">
    <property type="entry name" value="Isoprenoid_Synthase_Type_I"/>
    <property type="match status" value="1"/>
</dbReference>
<keyword evidence="3 6" id="KW-0808">Transferase</keyword>
<dbReference type="OrthoDB" id="4497239at2"/>
<dbReference type="EMBL" id="QHKI01000024">
    <property type="protein sequence ID" value="RSM81924.1"/>
    <property type="molecule type" value="Genomic_DNA"/>
</dbReference>
<dbReference type="InterPro" id="IPR000092">
    <property type="entry name" value="Polyprenyl_synt"/>
</dbReference>
<dbReference type="SUPFAM" id="SSF48576">
    <property type="entry name" value="Terpenoid synthases"/>
    <property type="match status" value="1"/>
</dbReference>
<dbReference type="InterPro" id="IPR033749">
    <property type="entry name" value="Polyprenyl_synt_CS"/>
</dbReference>
<evidence type="ECO:0000256" key="5">
    <source>
        <dbReference type="ARBA" id="ARBA00022842"/>
    </source>
</evidence>
<dbReference type="RefSeq" id="WP_037274536.1">
    <property type="nucleotide sequence ID" value="NZ_QHKI01000024.1"/>
</dbReference>
<evidence type="ECO:0000313" key="7">
    <source>
        <dbReference type="EMBL" id="RSM81924.1"/>
    </source>
</evidence>
<dbReference type="CDD" id="cd00685">
    <property type="entry name" value="Trans_IPPS_HT"/>
    <property type="match status" value="1"/>
</dbReference>
<dbReference type="PROSITE" id="PS00723">
    <property type="entry name" value="POLYPRENYL_SYNTHASE_1"/>
    <property type="match status" value="1"/>
</dbReference>
<comment type="cofactor">
    <cofactor evidence="1">
        <name>Mg(2+)</name>
        <dbReference type="ChEBI" id="CHEBI:18420"/>
    </cofactor>
</comment>
<organism evidence="7 8">
    <name type="scientific">Kibdelosporangium aridum</name>
    <dbReference type="NCBI Taxonomy" id="2030"/>
    <lineage>
        <taxon>Bacteria</taxon>
        <taxon>Bacillati</taxon>
        <taxon>Actinomycetota</taxon>
        <taxon>Actinomycetes</taxon>
        <taxon>Pseudonocardiales</taxon>
        <taxon>Pseudonocardiaceae</taxon>
        <taxon>Kibdelosporangium</taxon>
    </lineage>
</organism>
<evidence type="ECO:0000256" key="2">
    <source>
        <dbReference type="ARBA" id="ARBA00006706"/>
    </source>
</evidence>
<protein>
    <submittedName>
        <fullName evidence="7">Polyprenyl synthetase family protein</fullName>
    </submittedName>
</protein>
<keyword evidence="4" id="KW-0479">Metal-binding</keyword>
<dbReference type="GO" id="GO:0046872">
    <property type="term" value="F:metal ion binding"/>
    <property type="evidence" value="ECO:0007669"/>
    <property type="project" value="UniProtKB-KW"/>
</dbReference>
<dbReference type="GO" id="GO:0008299">
    <property type="term" value="P:isoprenoid biosynthetic process"/>
    <property type="evidence" value="ECO:0007669"/>
    <property type="project" value="InterPro"/>
</dbReference>
<evidence type="ECO:0000313" key="8">
    <source>
        <dbReference type="Proteomes" id="UP000287547"/>
    </source>
</evidence>
<proteinExistence type="inferred from homology"/>
<evidence type="ECO:0000256" key="4">
    <source>
        <dbReference type="ARBA" id="ARBA00022723"/>
    </source>
</evidence>
<gene>
    <name evidence="7" type="ORF">DMH04_26620</name>
</gene>